<dbReference type="EMBL" id="QJTJ01000025">
    <property type="protein sequence ID" value="PYF04222.1"/>
    <property type="molecule type" value="Genomic_DNA"/>
</dbReference>
<dbReference type="InterPro" id="IPR017263">
    <property type="entry name" value="UCP037692"/>
</dbReference>
<accession>A0A318TH68</accession>
<dbReference type="OrthoDB" id="2736244at2"/>
<name>A0A318TH68_9BACL</name>
<sequence>MIQHFNFKPLFENNLLPGWAISFYYKQQLYKAEYKKDGKIVWIGEKPLDNDLATVEKMIHELMLFHVYD</sequence>
<organism evidence="1 2">
    <name type="scientific">Ureibacillus chungkukjangi</name>
    <dbReference type="NCBI Taxonomy" id="1202712"/>
    <lineage>
        <taxon>Bacteria</taxon>
        <taxon>Bacillati</taxon>
        <taxon>Bacillota</taxon>
        <taxon>Bacilli</taxon>
        <taxon>Bacillales</taxon>
        <taxon>Caryophanaceae</taxon>
        <taxon>Ureibacillus</taxon>
    </lineage>
</organism>
<dbReference type="PIRSF" id="PIRSF037692">
    <property type="entry name" value="UCP037692"/>
    <property type="match status" value="1"/>
</dbReference>
<evidence type="ECO:0000313" key="2">
    <source>
        <dbReference type="Proteomes" id="UP000247416"/>
    </source>
</evidence>
<gene>
    <name evidence="1" type="ORF">BJ095_1259</name>
</gene>
<evidence type="ECO:0008006" key="3">
    <source>
        <dbReference type="Google" id="ProtNLM"/>
    </source>
</evidence>
<evidence type="ECO:0000313" key="1">
    <source>
        <dbReference type="EMBL" id="PYF04222.1"/>
    </source>
</evidence>
<proteinExistence type="predicted"/>
<dbReference type="AlphaFoldDB" id="A0A318TH68"/>
<dbReference type="Proteomes" id="UP000247416">
    <property type="component" value="Unassembled WGS sequence"/>
</dbReference>
<dbReference type="Pfam" id="PF17277">
    <property type="entry name" value="DUF5342"/>
    <property type="match status" value="1"/>
</dbReference>
<protein>
    <recommendedName>
        <fullName evidence="3">YheE family protein</fullName>
    </recommendedName>
</protein>
<dbReference type="RefSeq" id="WP_107936605.1">
    <property type="nucleotide sequence ID" value="NZ_CP085009.1"/>
</dbReference>
<reference evidence="1 2" key="1">
    <citation type="submission" date="2018-06" db="EMBL/GenBank/DDBJ databases">
        <title>Genomic Encyclopedia of Archaeal and Bacterial Type Strains, Phase II (KMG-II): from individual species to whole genera.</title>
        <authorList>
            <person name="Goeker M."/>
        </authorList>
    </citation>
    <scope>NUCLEOTIDE SEQUENCE [LARGE SCALE GENOMIC DNA]</scope>
    <source>
        <strain evidence="1 2">KACC 16626</strain>
    </source>
</reference>
<keyword evidence="2" id="KW-1185">Reference proteome</keyword>
<comment type="caution">
    <text evidence="1">The sequence shown here is derived from an EMBL/GenBank/DDBJ whole genome shotgun (WGS) entry which is preliminary data.</text>
</comment>